<name>A0A9W4WZK1_9GLOM</name>
<feature type="non-terminal residue" evidence="2">
    <location>
        <position position="123"/>
    </location>
</feature>
<reference evidence="2" key="1">
    <citation type="submission" date="2022-08" db="EMBL/GenBank/DDBJ databases">
        <authorList>
            <person name="Kallberg Y."/>
            <person name="Tangrot J."/>
            <person name="Rosling A."/>
        </authorList>
    </citation>
    <scope>NUCLEOTIDE SEQUENCE</scope>
    <source>
        <strain evidence="2">Wild A</strain>
    </source>
</reference>
<gene>
    <name evidence="2" type="ORF">FWILDA_LOCUS18273</name>
</gene>
<dbReference type="AlphaFoldDB" id="A0A9W4WZK1"/>
<accession>A0A9W4WZK1</accession>
<comment type="caution">
    <text evidence="2">The sequence shown here is derived from an EMBL/GenBank/DDBJ whole genome shotgun (WGS) entry which is preliminary data.</text>
</comment>
<organism evidence="2 3">
    <name type="scientific">Funneliformis geosporum</name>
    <dbReference type="NCBI Taxonomy" id="1117311"/>
    <lineage>
        <taxon>Eukaryota</taxon>
        <taxon>Fungi</taxon>
        <taxon>Fungi incertae sedis</taxon>
        <taxon>Mucoromycota</taxon>
        <taxon>Glomeromycotina</taxon>
        <taxon>Glomeromycetes</taxon>
        <taxon>Glomerales</taxon>
        <taxon>Glomeraceae</taxon>
        <taxon>Funneliformis</taxon>
    </lineage>
</organism>
<dbReference type="Proteomes" id="UP001153678">
    <property type="component" value="Unassembled WGS sequence"/>
</dbReference>
<feature type="compositionally biased region" description="Polar residues" evidence="1">
    <location>
        <begin position="77"/>
        <end position="99"/>
    </location>
</feature>
<dbReference type="OrthoDB" id="10415330at2759"/>
<protein>
    <submittedName>
        <fullName evidence="2">6121_t:CDS:1</fullName>
    </submittedName>
</protein>
<proteinExistence type="predicted"/>
<evidence type="ECO:0000313" key="3">
    <source>
        <dbReference type="Proteomes" id="UP001153678"/>
    </source>
</evidence>
<evidence type="ECO:0000256" key="1">
    <source>
        <dbReference type="SAM" id="MobiDB-lite"/>
    </source>
</evidence>
<keyword evidence="3" id="KW-1185">Reference proteome</keyword>
<evidence type="ECO:0000313" key="2">
    <source>
        <dbReference type="EMBL" id="CAI2197834.1"/>
    </source>
</evidence>
<feature type="region of interest" description="Disordered" evidence="1">
    <location>
        <begin position="59"/>
        <end position="114"/>
    </location>
</feature>
<sequence>ELKPDKSKAKNWEIERSYKQVHIYQPIVTENLTRTIATGTVNGGILNGLPMSMYEIADRKNSKRKATNDDTDKDNKYASTSPTKKFFQSSTKQNQTNATIKWRKSDDEDIPNEEDEIWLNYQY</sequence>
<feature type="compositionally biased region" description="Basic and acidic residues" evidence="1">
    <location>
        <begin position="59"/>
        <end position="76"/>
    </location>
</feature>
<dbReference type="EMBL" id="CAMKVN010017187">
    <property type="protein sequence ID" value="CAI2197834.1"/>
    <property type="molecule type" value="Genomic_DNA"/>
</dbReference>